<name>A0A498HYT7_MALDO</name>
<organism evidence="1 2">
    <name type="scientific">Malus domestica</name>
    <name type="common">Apple</name>
    <name type="synonym">Pyrus malus</name>
    <dbReference type="NCBI Taxonomy" id="3750"/>
    <lineage>
        <taxon>Eukaryota</taxon>
        <taxon>Viridiplantae</taxon>
        <taxon>Streptophyta</taxon>
        <taxon>Embryophyta</taxon>
        <taxon>Tracheophyta</taxon>
        <taxon>Spermatophyta</taxon>
        <taxon>Magnoliopsida</taxon>
        <taxon>eudicotyledons</taxon>
        <taxon>Gunneridae</taxon>
        <taxon>Pentapetalae</taxon>
        <taxon>rosids</taxon>
        <taxon>fabids</taxon>
        <taxon>Rosales</taxon>
        <taxon>Rosaceae</taxon>
        <taxon>Amygdaloideae</taxon>
        <taxon>Maleae</taxon>
        <taxon>Malus</taxon>
    </lineage>
</organism>
<dbReference type="AlphaFoldDB" id="A0A498HYT7"/>
<keyword evidence="2" id="KW-1185">Reference proteome</keyword>
<accession>A0A498HYT7</accession>
<gene>
    <name evidence="1" type="ORF">DVH24_019666</name>
</gene>
<proteinExistence type="predicted"/>
<sequence length="108" mass="12280">MGRVVVDVVEPREERESLSRKRVGELREMGEKGRVVTVDKLIHVDVCLLAYPPKLKAVIDAITKLLISFMLDAVLILEIMIKDCSINHRLTFSPSYLLFIINLSTLDE</sequence>
<evidence type="ECO:0000313" key="1">
    <source>
        <dbReference type="EMBL" id="RXH76778.1"/>
    </source>
</evidence>
<dbReference type="Proteomes" id="UP000290289">
    <property type="component" value="Chromosome 14"/>
</dbReference>
<dbReference type="EMBL" id="RDQH01000340">
    <property type="protein sequence ID" value="RXH76778.1"/>
    <property type="molecule type" value="Genomic_DNA"/>
</dbReference>
<evidence type="ECO:0000313" key="2">
    <source>
        <dbReference type="Proteomes" id="UP000290289"/>
    </source>
</evidence>
<reference evidence="1 2" key="1">
    <citation type="submission" date="2018-10" db="EMBL/GenBank/DDBJ databases">
        <title>A high-quality apple genome assembly.</title>
        <authorList>
            <person name="Hu J."/>
        </authorList>
    </citation>
    <scope>NUCLEOTIDE SEQUENCE [LARGE SCALE GENOMIC DNA]</scope>
    <source>
        <strain evidence="2">cv. HFTH1</strain>
        <tissue evidence="1">Young leaf</tissue>
    </source>
</reference>
<protein>
    <submittedName>
        <fullName evidence="1">Uncharacterized protein</fullName>
    </submittedName>
</protein>
<comment type="caution">
    <text evidence="1">The sequence shown here is derived from an EMBL/GenBank/DDBJ whole genome shotgun (WGS) entry which is preliminary data.</text>
</comment>